<feature type="non-terminal residue" evidence="3">
    <location>
        <position position="1"/>
    </location>
</feature>
<dbReference type="PROSITE" id="PS01186">
    <property type="entry name" value="EGF_2"/>
    <property type="match status" value="2"/>
</dbReference>
<dbReference type="InterPro" id="IPR000742">
    <property type="entry name" value="EGF"/>
</dbReference>
<dbReference type="PANTHER" id="PTHR22963:SF39">
    <property type="entry name" value="DUMPY"/>
    <property type="match status" value="1"/>
</dbReference>
<dbReference type="AlphaFoldDB" id="A0A1B6HET0"/>
<proteinExistence type="predicted"/>
<feature type="domain" description="EGF-like" evidence="2">
    <location>
        <begin position="121"/>
        <end position="158"/>
    </location>
</feature>
<comment type="caution">
    <text evidence="1">Lacks conserved residue(s) required for the propagation of feature annotation.</text>
</comment>
<reference evidence="3" key="1">
    <citation type="submission" date="2015-11" db="EMBL/GenBank/DDBJ databases">
        <title>De novo transcriptome assembly of four potential Pierce s Disease insect vectors from Arizona vineyards.</title>
        <authorList>
            <person name="Tassone E.E."/>
        </authorList>
    </citation>
    <scope>NUCLEOTIDE SEQUENCE</scope>
</reference>
<keyword evidence="1" id="KW-0245">EGF-like domain</keyword>
<protein>
    <recommendedName>
        <fullName evidence="2">EGF-like domain-containing protein</fullName>
    </recommendedName>
</protein>
<feature type="disulfide bond" evidence="1">
    <location>
        <begin position="62"/>
        <end position="72"/>
    </location>
</feature>
<dbReference type="PANTHER" id="PTHR22963">
    <property type="entry name" value="ENDOGLIN-RELATED"/>
    <property type="match status" value="1"/>
</dbReference>
<feature type="domain" description="EGF-like" evidence="2">
    <location>
        <begin position="59"/>
        <end position="96"/>
    </location>
</feature>
<sequence>KHACGLNSHCKGIRHHPVCSCSPGHVWDPFLGCQIQKIKECTEHSDCLSNRTCSNFKCVDPCDNVCGNNTICTVENHTIACACKPGFVGNPFQNCISQEIKECTEHSDCLSNRTCSNFKCVDPCDSVCGNNTICTVENHHTACACRPGFVGNPLQNCVDQDVNCQNSDDCSSGKVCVDFKCDDPCLGGCGPNTVCLTVNEVSMCACKPGYIGHPFHECYPKECMVNSDCPEQKECRDQHCEDACKDACGPNSICKSRLDDVLCLCKYCLVHKRLYRHPHSVDPCTPFVRDNPS</sequence>
<dbReference type="PROSITE" id="PS50026">
    <property type="entry name" value="EGF_3"/>
    <property type="match status" value="2"/>
</dbReference>
<name>A0A1B6HET0_9HEMI</name>
<organism evidence="3">
    <name type="scientific">Homalodisca liturata</name>
    <dbReference type="NCBI Taxonomy" id="320908"/>
    <lineage>
        <taxon>Eukaryota</taxon>
        <taxon>Metazoa</taxon>
        <taxon>Ecdysozoa</taxon>
        <taxon>Arthropoda</taxon>
        <taxon>Hexapoda</taxon>
        <taxon>Insecta</taxon>
        <taxon>Pterygota</taxon>
        <taxon>Neoptera</taxon>
        <taxon>Paraneoptera</taxon>
        <taxon>Hemiptera</taxon>
        <taxon>Auchenorrhyncha</taxon>
        <taxon>Membracoidea</taxon>
        <taxon>Cicadellidae</taxon>
        <taxon>Cicadellinae</taxon>
        <taxon>Proconiini</taxon>
        <taxon>Homalodisca</taxon>
    </lineage>
</organism>
<dbReference type="EMBL" id="GECU01034595">
    <property type="protein sequence ID" value="JAS73111.1"/>
    <property type="molecule type" value="Transcribed_RNA"/>
</dbReference>
<accession>A0A1B6HET0</accession>
<dbReference type="SMART" id="SM00181">
    <property type="entry name" value="EGF"/>
    <property type="match status" value="3"/>
</dbReference>
<keyword evidence="1" id="KW-1015">Disulfide bond</keyword>
<gene>
    <name evidence="3" type="ORF">g.31277</name>
</gene>
<evidence type="ECO:0000256" key="1">
    <source>
        <dbReference type="PROSITE-ProRule" id="PRU00076"/>
    </source>
</evidence>
<feature type="disulfide bond" evidence="1">
    <location>
        <begin position="124"/>
        <end position="134"/>
    </location>
</feature>
<evidence type="ECO:0000259" key="2">
    <source>
        <dbReference type="PROSITE" id="PS50026"/>
    </source>
</evidence>
<evidence type="ECO:0000313" key="3">
    <source>
        <dbReference type="EMBL" id="JAS73111.1"/>
    </source>
</evidence>